<feature type="compositionally biased region" description="Gly residues" evidence="3">
    <location>
        <begin position="120"/>
        <end position="134"/>
    </location>
</feature>
<keyword evidence="2" id="KW-0175">Coiled coil</keyword>
<organism evidence="5 6">
    <name type="scientific">Heterodera trifolii</name>
    <dbReference type="NCBI Taxonomy" id="157864"/>
    <lineage>
        <taxon>Eukaryota</taxon>
        <taxon>Metazoa</taxon>
        <taxon>Ecdysozoa</taxon>
        <taxon>Nematoda</taxon>
        <taxon>Chromadorea</taxon>
        <taxon>Rhabditida</taxon>
        <taxon>Tylenchina</taxon>
        <taxon>Tylenchomorpha</taxon>
        <taxon>Tylenchoidea</taxon>
        <taxon>Heteroderidae</taxon>
        <taxon>Heteroderinae</taxon>
        <taxon>Heterodera</taxon>
    </lineage>
</organism>
<evidence type="ECO:0000256" key="1">
    <source>
        <dbReference type="ARBA" id="ARBA00022658"/>
    </source>
</evidence>
<dbReference type="Proteomes" id="UP001620626">
    <property type="component" value="Unassembled WGS sequence"/>
</dbReference>
<dbReference type="PANTHER" id="PTHR22826">
    <property type="entry name" value="RHO GUANINE EXCHANGE FACTOR-RELATED"/>
    <property type="match status" value="1"/>
</dbReference>
<name>A0ABD2LUY7_9BILA</name>
<dbReference type="AlphaFoldDB" id="A0ABD2LUY7"/>
<feature type="coiled-coil region" evidence="2">
    <location>
        <begin position="218"/>
        <end position="245"/>
    </location>
</feature>
<dbReference type="SUPFAM" id="SSF52087">
    <property type="entry name" value="CRAL/TRIO domain"/>
    <property type="match status" value="1"/>
</dbReference>
<feature type="region of interest" description="Disordered" evidence="3">
    <location>
        <begin position="335"/>
        <end position="356"/>
    </location>
</feature>
<gene>
    <name evidence="5" type="ORF">niasHT_003792</name>
</gene>
<dbReference type="SUPFAM" id="SSF46966">
    <property type="entry name" value="Spectrin repeat"/>
    <property type="match status" value="1"/>
</dbReference>
<feature type="region of interest" description="Disordered" evidence="3">
    <location>
        <begin position="902"/>
        <end position="946"/>
    </location>
</feature>
<evidence type="ECO:0000313" key="5">
    <source>
        <dbReference type="EMBL" id="KAL3119009.1"/>
    </source>
</evidence>
<evidence type="ECO:0000259" key="4">
    <source>
        <dbReference type="PROSITE" id="PS50191"/>
    </source>
</evidence>
<dbReference type="Gene3D" id="1.20.58.60">
    <property type="match status" value="1"/>
</dbReference>
<feature type="compositionally biased region" description="Basic and acidic residues" evidence="3">
    <location>
        <begin position="137"/>
        <end position="146"/>
    </location>
</feature>
<feature type="compositionally biased region" description="Basic and acidic residues" evidence="3">
    <location>
        <begin position="60"/>
        <end position="78"/>
    </location>
</feature>
<feature type="domain" description="CRAL-TRIO" evidence="4">
    <location>
        <begin position="363"/>
        <end position="545"/>
    </location>
</feature>
<dbReference type="EMBL" id="JBICBT010000258">
    <property type="protein sequence ID" value="KAL3119009.1"/>
    <property type="molecule type" value="Genomic_DNA"/>
</dbReference>
<dbReference type="InterPro" id="IPR036865">
    <property type="entry name" value="CRAL-TRIO_dom_sf"/>
</dbReference>
<feature type="compositionally biased region" description="Basic and acidic residues" evidence="3">
    <location>
        <begin position="924"/>
        <end position="939"/>
    </location>
</feature>
<reference evidence="5 6" key="1">
    <citation type="submission" date="2024-10" db="EMBL/GenBank/DDBJ databases">
        <authorList>
            <person name="Kim D."/>
        </authorList>
    </citation>
    <scope>NUCLEOTIDE SEQUENCE [LARGE SCALE GENOMIC DNA]</scope>
    <source>
        <strain evidence="5">BH-2024</strain>
    </source>
</reference>
<comment type="caution">
    <text evidence="5">The sequence shown here is derived from an EMBL/GenBank/DDBJ whole genome shotgun (WGS) entry which is preliminary data.</text>
</comment>
<dbReference type="Pfam" id="PF13716">
    <property type="entry name" value="CRAL_TRIO_2"/>
    <property type="match status" value="1"/>
</dbReference>
<sequence>MCSSFSNPFFFHFPQSPAAAGVTVSSDRTERLLAKNATPTVGTRAVAKTEEEAAAGAFEGTKESVKEEEEKGERRKGGVEGGGRGGGEGGGRGGGEGGGRGGGEGGGRGGVEGRVEGGGEGRGGVGDAKSGGGTDHQQQHTKFEGDQRIWPQQCCVVNPFRNEFENRLKQSPLLPMSVVYPENASCFSFGTESDRTADSSSADAKLLVDSGYRSTTSNSALEEELAVAERQRRTLREQRRADTKRTNHCKMPLAIPATIIYDNSSMPNLLRRTCSTAANGLSGLMTANWAGNGGTTARNAEEGIRFPRRTKSADKDRIPTANLYGIGWMVEAELSSSDDSPEGVEKGPAGVGDGGGGSVEVGDSRVSIQLLQRLLSSRFCFISGPKTDAGHPLMTFPDSRTSLSFEDYQLLVDYLVRLNRIESISPVVEQRCPTKNASLFHNNLLAAGGGSGGFVLVVDRRMDKWSSVRNLFTYLMCYFPETVCLVFLLKPEGVLQRAIEYAYRGLMDSNDKFKVVTCQNCDELHEYVGPNSLTMDVGGTIKHDHSEWAAHRVDIERMKSSARIIAESLSEFGKCLRETELPNDVQTTERILKLQQQERDAIKEDFRISIRKGMALLRQVRHTEQSDHLSPSRLQNVTAIERMINQLQDTERSFDTFWQKHRQRLLGCLELRQFEDEFRKLQNHFAKHMLRLEEHRKLGDSEEIADGLAREHAEYGTEALDDVIRPCRALRKRGIELSEKGGDLSELLNSTKGSDSVGPKCDELNRMAEVLGGAVERRGQMLEKSRKMHAQIAKANNWCRRGVELLSVAPLDLLSAGCSNNLAIYEHATERLEQFITEGDALKLEVLSTASSCFSFPSTASSSSVDRPMLNSSTETCSLLTQVTERIDDIRRLSRARHEALKRLGEEKGRQREGARPVQVVSPEKTEKRDDEGKVDKMGEALLQKG</sequence>
<dbReference type="GO" id="GO:0005085">
    <property type="term" value="F:guanyl-nucleotide exchange factor activity"/>
    <property type="evidence" value="ECO:0007669"/>
    <property type="project" value="UniProtKB-KW"/>
</dbReference>
<protein>
    <recommendedName>
        <fullName evidence="4">CRAL-TRIO domain-containing protein</fullName>
    </recommendedName>
</protein>
<evidence type="ECO:0000313" key="6">
    <source>
        <dbReference type="Proteomes" id="UP001620626"/>
    </source>
</evidence>
<proteinExistence type="predicted"/>
<feature type="region of interest" description="Disordered" evidence="3">
    <location>
        <begin position="35"/>
        <end position="146"/>
    </location>
</feature>
<feature type="compositionally biased region" description="Gly residues" evidence="3">
    <location>
        <begin position="79"/>
        <end position="110"/>
    </location>
</feature>
<evidence type="ECO:0000256" key="2">
    <source>
        <dbReference type="SAM" id="Coils"/>
    </source>
</evidence>
<keyword evidence="1" id="KW-0344">Guanine-nucleotide releasing factor</keyword>
<keyword evidence="6" id="KW-1185">Reference proteome</keyword>
<dbReference type="PROSITE" id="PS50191">
    <property type="entry name" value="CRAL_TRIO"/>
    <property type="match status" value="1"/>
</dbReference>
<evidence type="ECO:0000256" key="3">
    <source>
        <dbReference type="SAM" id="MobiDB-lite"/>
    </source>
</evidence>
<dbReference type="InterPro" id="IPR051336">
    <property type="entry name" value="RhoGEF_Guanine_NuclExch_SF"/>
</dbReference>
<feature type="compositionally biased region" description="Basic and acidic residues" evidence="3">
    <location>
        <begin position="902"/>
        <end position="915"/>
    </location>
</feature>
<accession>A0ABD2LUY7</accession>
<dbReference type="PANTHER" id="PTHR22826:SF211">
    <property type="entry name" value="LD43457P"/>
    <property type="match status" value="1"/>
</dbReference>
<dbReference type="InterPro" id="IPR001251">
    <property type="entry name" value="CRAL-TRIO_dom"/>
</dbReference>